<proteinExistence type="predicted"/>
<sequence length="239" mass="28064">MIINKTPEFKKCRPKADTTAPPPAIRDISNLRLLLLTIKNDINSLSIKQEKHCLPSFVSKKKRRDELELFKTHISNNISSFDNLVKSLEFKHPLLDRTIRDYFGSKLKLLVTEYRNIQQSFLLKINFYEEYEVQEEAEYTMESKFENVIDLRQSIYELTTLLVEMKMVVKHQGYTIDRIDFFYDSTNISLEGLNKEIDKLSASYGGYKDKIMYFLILFVVILVCLTVLKIILFSHKKAL</sequence>
<dbReference type="AlphaFoldDB" id="A0A9P6H252"/>
<gene>
    <name evidence="3" type="primary">tlg2</name>
    <name evidence="3" type="ORF">NGRA_1230</name>
</gene>
<keyword evidence="4" id="KW-1185">Reference proteome</keyword>
<accession>A0A9P6H252</accession>
<dbReference type="OrthoDB" id="10251371at2759"/>
<dbReference type="InterPro" id="IPR000727">
    <property type="entry name" value="T_SNARE_dom"/>
</dbReference>
<dbReference type="PROSITE" id="PS50192">
    <property type="entry name" value="T_SNARE"/>
    <property type="match status" value="1"/>
</dbReference>
<dbReference type="Gene3D" id="1.20.5.110">
    <property type="match status" value="1"/>
</dbReference>
<dbReference type="InterPro" id="IPR010989">
    <property type="entry name" value="SNARE"/>
</dbReference>
<protein>
    <submittedName>
        <fullName evidence="3">t-SNARE affecting a late Golgi compartment protein 2</fullName>
    </submittedName>
</protein>
<keyword evidence="1" id="KW-1133">Transmembrane helix</keyword>
<dbReference type="GO" id="GO:0016020">
    <property type="term" value="C:membrane"/>
    <property type="evidence" value="ECO:0007669"/>
    <property type="project" value="InterPro"/>
</dbReference>
<organism evidence="3 4">
    <name type="scientific">Nosema granulosis</name>
    <dbReference type="NCBI Taxonomy" id="83296"/>
    <lineage>
        <taxon>Eukaryota</taxon>
        <taxon>Fungi</taxon>
        <taxon>Fungi incertae sedis</taxon>
        <taxon>Microsporidia</taxon>
        <taxon>Nosematidae</taxon>
        <taxon>Nosema</taxon>
    </lineage>
</organism>
<keyword evidence="1" id="KW-0472">Membrane</keyword>
<evidence type="ECO:0000259" key="2">
    <source>
        <dbReference type="PROSITE" id="PS50192"/>
    </source>
</evidence>
<evidence type="ECO:0000313" key="3">
    <source>
        <dbReference type="EMBL" id="KAF9763490.1"/>
    </source>
</evidence>
<name>A0A9P6H252_9MICR</name>
<feature type="domain" description="T-SNARE coiled-coil homology" evidence="2">
    <location>
        <begin position="138"/>
        <end position="200"/>
    </location>
</feature>
<reference evidence="3 4" key="1">
    <citation type="journal article" date="2020" name="Genome Biol. Evol.">
        <title>Comparative genomics of strictly vertically transmitted, feminizing microsporidia endosymbionts of amphipod crustaceans.</title>
        <authorList>
            <person name="Cormier A."/>
            <person name="Chebbi M.A."/>
            <person name="Giraud I."/>
            <person name="Wattier R."/>
            <person name="Teixeira M."/>
            <person name="Gilbert C."/>
            <person name="Rigaud T."/>
            <person name="Cordaux R."/>
        </authorList>
    </citation>
    <scope>NUCLEOTIDE SEQUENCE [LARGE SCALE GENOMIC DNA]</scope>
    <source>
        <strain evidence="3 4">Ou3-Ou53</strain>
    </source>
</reference>
<dbReference type="EMBL" id="SBJO01000072">
    <property type="protein sequence ID" value="KAF9763490.1"/>
    <property type="molecule type" value="Genomic_DNA"/>
</dbReference>
<evidence type="ECO:0000313" key="4">
    <source>
        <dbReference type="Proteomes" id="UP000740883"/>
    </source>
</evidence>
<dbReference type="SMART" id="SM00397">
    <property type="entry name" value="t_SNARE"/>
    <property type="match status" value="1"/>
</dbReference>
<evidence type="ECO:0000256" key="1">
    <source>
        <dbReference type="SAM" id="Phobius"/>
    </source>
</evidence>
<keyword evidence="1" id="KW-0812">Transmembrane</keyword>
<dbReference type="Proteomes" id="UP000740883">
    <property type="component" value="Unassembled WGS sequence"/>
</dbReference>
<dbReference type="SUPFAM" id="SSF47661">
    <property type="entry name" value="t-snare proteins"/>
    <property type="match status" value="1"/>
</dbReference>
<comment type="caution">
    <text evidence="3">The sequence shown here is derived from an EMBL/GenBank/DDBJ whole genome shotgun (WGS) entry which is preliminary data.</text>
</comment>
<dbReference type="GO" id="GO:0016192">
    <property type="term" value="P:vesicle-mediated transport"/>
    <property type="evidence" value="ECO:0007669"/>
    <property type="project" value="InterPro"/>
</dbReference>
<feature type="transmembrane region" description="Helical" evidence="1">
    <location>
        <begin position="211"/>
        <end position="232"/>
    </location>
</feature>